<name>A0A8J4Y6C2_CHIOP</name>
<feature type="compositionally biased region" description="Basic and acidic residues" evidence="1">
    <location>
        <begin position="91"/>
        <end position="108"/>
    </location>
</feature>
<sequence length="179" mass="19838">MILRVSGMCLRLKAPNTVTWLRISGNAASDRNIHSSVSEQLRKNFAKSRWKQLMHAIVMVHKMQRLALSSTSMEVDTPRVCPPITEEAEAQEPRGEEKEEEKGKEKTVVHSAYHATAVIRQMRLMALSTQREKKVCDSSDTNANSTTTTTTNTTNTTTTSTSSTTSTTSTATTPRENAH</sequence>
<feature type="region of interest" description="Disordered" evidence="1">
    <location>
        <begin position="134"/>
        <end position="179"/>
    </location>
</feature>
<keyword evidence="2" id="KW-0808">Transferase</keyword>
<organism evidence="2 3">
    <name type="scientific">Chionoecetes opilio</name>
    <name type="common">Atlantic snow crab</name>
    <name type="synonym">Cancer opilio</name>
    <dbReference type="NCBI Taxonomy" id="41210"/>
    <lineage>
        <taxon>Eukaryota</taxon>
        <taxon>Metazoa</taxon>
        <taxon>Ecdysozoa</taxon>
        <taxon>Arthropoda</taxon>
        <taxon>Crustacea</taxon>
        <taxon>Multicrustacea</taxon>
        <taxon>Malacostraca</taxon>
        <taxon>Eumalacostraca</taxon>
        <taxon>Eucarida</taxon>
        <taxon>Decapoda</taxon>
        <taxon>Pleocyemata</taxon>
        <taxon>Brachyura</taxon>
        <taxon>Eubrachyura</taxon>
        <taxon>Majoidea</taxon>
        <taxon>Majidae</taxon>
        <taxon>Chionoecetes</taxon>
    </lineage>
</organism>
<comment type="caution">
    <text evidence="2">The sequence shown here is derived from an EMBL/GenBank/DDBJ whole genome shotgun (WGS) entry which is preliminary data.</text>
</comment>
<accession>A0A8J4Y6C2</accession>
<dbReference type="AlphaFoldDB" id="A0A8J4Y6C2"/>
<keyword evidence="3" id="KW-1185">Reference proteome</keyword>
<reference evidence="2" key="1">
    <citation type="submission" date="2020-07" db="EMBL/GenBank/DDBJ databases">
        <title>The High-quality genome of the commercially important snow crab, Chionoecetes opilio.</title>
        <authorList>
            <person name="Jeong J.-H."/>
            <person name="Ryu S."/>
        </authorList>
    </citation>
    <scope>NUCLEOTIDE SEQUENCE</scope>
    <source>
        <strain evidence="2">MADBK_172401_WGS</strain>
        <tissue evidence="2">Digestive gland</tissue>
    </source>
</reference>
<proteinExistence type="predicted"/>
<dbReference type="EMBL" id="JACEEZ010011027">
    <property type="protein sequence ID" value="KAG0721497.1"/>
    <property type="molecule type" value="Genomic_DNA"/>
</dbReference>
<feature type="compositionally biased region" description="Low complexity" evidence="1">
    <location>
        <begin position="138"/>
        <end position="173"/>
    </location>
</feature>
<protein>
    <submittedName>
        <fullName evidence="2">Calcium/calmodulin-dependent protein kinase type 1</fullName>
    </submittedName>
</protein>
<evidence type="ECO:0000256" key="1">
    <source>
        <dbReference type="SAM" id="MobiDB-lite"/>
    </source>
</evidence>
<dbReference type="GO" id="GO:0016301">
    <property type="term" value="F:kinase activity"/>
    <property type="evidence" value="ECO:0007669"/>
    <property type="project" value="UniProtKB-KW"/>
</dbReference>
<dbReference type="Proteomes" id="UP000770661">
    <property type="component" value="Unassembled WGS sequence"/>
</dbReference>
<keyword evidence="2" id="KW-0418">Kinase</keyword>
<feature type="region of interest" description="Disordered" evidence="1">
    <location>
        <begin position="84"/>
        <end position="109"/>
    </location>
</feature>
<gene>
    <name evidence="2" type="primary">CaMKI_0</name>
    <name evidence="2" type="ORF">GWK47_046330</name>
</gene>
<evidence type="ECO:0000313" key="2">
    <source>
        <dbReference type="EMBL" id="KAG0721497.1"/>
    </source>
</evidence>
<dbReference type="OrthoDB" id="40902at2759"/>
<evidence type="ECO:0000313" key="3">
    <source>
        <dbReference type="Proteomes" id="UP000770661"/>
    </source>
</evidence>